<dbReference type="EMBL" id="BPLQ01009706">
    <property type="protein sequence ID" value="GIY46088.1"/>
    <property type="molecule type" value="Genomic_DNA"/>
</dbReference>
<comment type="caution">
    <text evidence="2">The sequence shown here is derived from an EMBL/GenBank/DDBJ whole genome shotgun (WGS) entry which is preliminary data.</text>
</comment>
<evidence type="ECO:0000313" key="3">
    <source>
        <dbReference type="Proteomes" id="UP001054837"/>
    </source>
</evidence>
<sequence>MLVSIHPLGGACWYPFIHWLEHAAPMLVLRPDTAEEIIGIKRRKANKEWIMARTRKLTEKRKKINHMLESIKSERQLQEYREKYREADRNVKRNAKRDKKEFYEALAVESQRVAKSGEIGTVYQRIK</sequence>
<gene>
    <name evidence="2" type="ORF">CDAR_292961</name>
</gene>
<evidence type="ECO:0000256" key="1">
    <source>
        <dbReference type="SAM" id="Coils"/>
    </source>
</evidence>
<keyword evidence="1" id="KW-0175">Coiled coil</keyword>
<keyword evidence="3" id="KW-1185">Reference proteome</keyword>
<proteinExistence type="predicted"/>
<accession>A0AAV4THH0</accession>
<organism evidence="2 3">
    <name type="scientific">Caerostris darwini</name>
    <dbReference type="NCBI Taxonomy" id="1538125"/>
    <lineage>
        <taxon>Eukaryota</taxon>
        <taxon>Metazoa</taxon>
        <taxon>Ecdysozoa</taxon>
        <taxon>Arthropoda</taxon>
        <taxon>Chelicerata</taxon>
        <taxon>Arachnida</taxon>
        <taxon>Araneae</taxon>
        <taxon>Araneomorphae</taxon>
        <taxon>Entelegynae</taxon>
        <taxon>Araneoidea</taxon>
        <taxon>Araneidae</taxon>
        <taxon>Caerostris</taxon>
    </lineage>
</organism>
<feature type="coiled-coil region" evidence="1">
    <location>
        <begin position="70"/>
        <end position="97"/>
    </location>
</feature>
<reference evidence="2 3" key="1">
    <citation type="submission" date="2021-06" db="EMBL/GenBank/DDBJ databases">
        <title>Caerostris darwini draft genome.</title>
        <authorList>
            <person name="Kono N."/>
            <person name="Arakawa K."/>
        </authorList>
    </citation>
    <scope>NUCLEOTIDE SEQUENCE [LARGE SCALE GENOMIC DNA]</scope>
</reference>
<name>A0AAV4THH0_9ARAC</name>
<evidence type="ECO:0000313" key="2">
    <source>
        <dbReference type="EMBL" id="GIY46088.1"/>
    </source>
</evidence>
<protein>
    <submittedName>
        <fullName evidence="2">Uncharacterized protein</fullName>
    </submittedName>
</protein>
<dbReference type="Proteomes" id="UP001054837">
    <property type="component" value="Unassembled WGS sequence"/>
</dbReference>
<dbReference type="AlphaFoldDB" id="A0AAV4THH0"/>